<evidence type="ECO:0000313" key="2">
    <source>
        <dbReference type="EMBL" id="KAK1261735.1"/>
    </source>
</evidence>
<comment type="caution">
    <text evidence="2">The sequence shown here is derived from an EMBL/GenBank/DDBJ whole genome shotgun (WGS) entry which is preliminary data.</text>
</comment>
<organism evidence="2 3">
    <name type="scientific">Acorus gramineus</name>
    <name type="common">Dwarf sweet flag</name>
    <dbReference type="NCBI Taxonomy" id="55184"/>
    <lineage>
        <taxon>Eukaryota</taxon>
        <taxon>Viridiplantae</taxon>
        <taxon>Streptophyta</taxon>
        <taxon>Embryophyta</taxon>
        <taxon>Tracheophyta</taxon>
        <taxon>Spermatophyta</taxon>
        <taxon>Magnoliopsida</taxon>
        <taxon>Liliopsida</taxon>
        <taxon>Acoraceae</taxon>
        <taxon>Acorus</taxon>
    </lineage>
</organism>
<proteinExistence type="predicted"/>
<gene>
    <name evidence="2" type="ORF">QJS04_geneDACA001376</name>
</gene>
<evidence type="ECO:0000256" key="1">
    <source>
        <dbReference type="SAM" id="MobiDB-lite"/>
    </source>
</evidence>
<reference evidence="2" key="1">
    <citation type="journal article" date="2023" name="Nat. Commun.">
        <title>Diploid and tetraploid genomes of Acorus and the evolution of monocots.</title>
        <authorList>
            <person name="Ma L."/>
            <person name="Liu K.W."/>
            <person name="Li Z."/>
            <person name="Hsiao Y.Y."/>
            <person name="Qi Y."/>
            <person name="Fu T."/>
            <person name="Tang G.D."/>
            <person name="Zhang D."/>
            <person name="Sun W.H."/>
            <person name="Liu D.K."/>
            <person name="Li Y."/>
            <person name="Chen G.Z."/>
            <person name="Liu X.D."/>
            <person name="Liao X.Y."/>
            <person name="Jiang Y.T."/>
            <person name="Yu X."/>
            <person name="Hao Y."/>
            <person name="Huang J."/>
            <person name="Zhao X.W."/>
            <person name="Ke S."/>
            <person name="Chen Y.Y."/>
            <person name="Wu W.L."/>
            <person name="Hsu J.L."/>
            <person name="Lin Y.F."/>
            <person name="Huang M.D."/>
            <person name="Li C.Y."/>
            <person name="Huang L."/>
            <person name="Wang Z.W."/>
            <person name="Zhao X."/>
            <person name="Zhong W.Y."/>
            <person name="Peng D.H."/>
            <person name="Ahmad S."/>
            <person name="Lan S."/>
            <person name="Zhang J.S."/>
            <person name="Tsai W.C."/>
            <person name="Van de Peer Y."/>
            <person name="Liu Z.J."/>
        </authorList>
    </citation>
    <scope>NUCLEOTIDE SEQUENCE</scope>
    <source>
        <strain evidence="2">SCP</strain>
    </source>
</reference>
<evidence type="ECO:0000313" key="3">
    <source>
        <dbReference type="Proteomes" id="UP001179952"/>
    </source>
</evidence>
<accession>A0AAV9ABV9</accession>
<dbReference type="EMBL" id="JAUJYN010000010">
    <property type="protein sequence ID" value="KAK1261735.1"/>
    <property type="molecule type" value="Genomic_DNA"/>
</dbReference>
<feature type="region of interest" description="Disordered" evidence="1">
    <location>
        <begin position="12"/>
        <end position="142"/>
    </location>
</feature>
<feature type="compositionally biased region" description="Basic and acidic residues" evidence="1">
    <location>
        <begin position="102"/>
        <end position="116"/>
    </location>
</feature>
<dbReference type="PANTHER" id="PTHR34555:SF1">
    <property type="entry name" value="INTEGRAL MEMBRANE HEMOLYSIN-III-LIKE PROTEIN"/>
    <property type="match status" value="1"/>
</dbReference>
<keyword evidence="3" id="KW-1185">Reference proteome</keyword>
<name>A0AAV9ABV9_ACOGR</name>
<feature type="compositionally biased region" description="Polar residues" evidence="1">
    <location>
        <begin position="43"/>
        <end position="56"/>
    </location>
</feature>
<dbReference type="AlphaFoldDB" id="A0AAV9ABV9"/>
<protein>
    <submittedName>
        <fullName evidence="2">Uncharacterized protein</fullName>
    </submittedName>
</protein>
<dbReference type="PANTHER" id="PTHR34555">
    <property type="entry name" value="INTEGRAL MEMBRANE HEMOLYSIN-III-LIKE PROTEIN"/>
    <property type="match status" value="1"/>
</dbReference>
<sequence length="322" mass="35263">MVQQMIDSKFNEYGVVNGGNGMPASDKLQAVPGKKVAPRDLQNESGNITPKSTGSSPLPKRHPSDADNAVTSGIKRHKPDCSPSAIGNSGSNGHLVYHRRKTETEPGKANCSEDRGNSSSPHAGKSSNEKQEVHHQQQQPQEPKISCYPAFAPIPVASVTSPVGSSLSQSLGIHGISYPPLDLNNANATRTPVLGNGHRLKYLHWKERFLQLQMNLQRLDQSNQEDYMQMLRSLSAAGRSRHAVELEKRAIQLLLEEGKEIQRMKLLNVLGKASPNNTPPSANEAFSPYSHPGKIWTETEARNCTFLAQDKLNLCHESGIKE</sequence>
<reference evidence="2" key="2">
    <citation type="submission" date="2023-06" db="EMBL/GenBank/DDBJ databases">
        <authorList>
            <person name="Ma L."/>
            <person name="Liu K.-W."/>
            <person name="Li Z."/>
            <person name="Hsiao Y.-Y."/>
            <person name="Qi Y."/>
            <person name="Fu T."/>
            <person name="Tang G."/>
            <person name="Zhang D."/>
            <person name="Sun W.-H."/>
            <person name="Liu D.-K."/>
            <person name="Li Y."/>
            <person name="Chen G.-Z."/>
            <person name="Liu X.-D."/>
            <person name="Liao X.-Y."/>
            <person name="Jiang Y.-T."/>
            <person name="Yu X."/>
            <person name="Hao Y."/>
            <person name="Huang J."/>
            <person name="Zhao X.-W."/>
            <person name="Ke S."/>
            <person name="Chen Y.-Y."/>
            <person name="Wu W.-L."/>
            <person name="Hsu J.-L."/>
            <person name="Lin Y.-F."/>
            <person name="Huang M.-D."/>
            <person name="Li C.-Y."/>
            <person name="Huang L."/>
            <person name="Wang Z.-W."/>
            <person name="Zhao X."/>
            <person name="Zhong W.-Y."/>
            <person name="Peng D.-H."/>
            <person name="Ahmad S."/>
            <person name="Lan S."/>
            <person name="Zhang J.-S."/>
            <person name="Tsai W.-C."/>
            <person name="Van De Peer Y."/>
            <person name="Liu Z.-J."/>
        </authorList>
    </citation>
    <scope>NUCLEOTIDE SEQUENCE</scope>
    <source>
        <strain evidence="2">SCP</strain>
        <tissue evidence="2">Leaves</tissue>
    </source>
</reference>
<dbReference type="Proteomes" id="UP001179952">
    <property type="component" value="Unassembled WGS sequence"/>
</dbReference>